<feature type="domain" description="Pectinesterase inhibitor" evidence="4">
    <location>
        <begin position="38"/>
        <end position="142"/>
    </location>
</feature>
<evidence type="ECO:0000313" key="6">
    <source>
        <dbReference type="Proteomes" id="UP000007305"/>
    </source>
</evidence>
<dbReference type="InterPro" id="IPR006501">
    <property type="entry name" value="Pectinesterase_inhib_dom"/>
</dbReference>
<dbReference type="Gramene" id="Zm00001eb428050_T001">
    <property type="protein sequence ID" value="Zm00001eb428050_P001"/>
    <property type="gene ID" value="Zm00001eb428050"/>
</dbReference>
<feature type="chain" id="PRO_5032401072" description="Pectinesterase inhibitor domain-containing protein" evidence="3">
    <location>
        <begin position="31"/>
        <end position="199"/>
    </location>
</feature>
<dbReference type="EnsemblPlants" id="Zm00001eb428050_T001">
    <property type="protein sequence ID" value="Zm00001eb428050_P001"/>
    <property type="gene ID" value="Zm00001eb428050"/>
</dbReference>
<feature type="region of interest" description="Disordered" evidence="2">
    <location>
        <begin position="97"/>
        <end position="116"/>
    </location>
</feature>
<reference evidence="5" key="2">
    <citation type="submission" date="2019-07" db="EMBL/GenBank/DDBJ databases">
        <authorList>
            <person name="Seetharam A."/>
            <person name="Woodhouse M."/>
            <person name="Cannon E."/>
        </authorList>
    </citation>
    <scope>NUCLEOTIDE SEQUENCE [LARGE SCALE GENOMIC DNA]</scope>
    <source>
        <strain evidence="5">cv. B73</strain>
    </source>
</reference>
<reference evidence="6" key="1">
    <citation type="journal article" date="2009" name="Science">
        <title>The B73 maize genome: complexity, diversity, and dynamics.</title>
        <authorList>
            <person name="Schnable P.S."/>
            <person name="Ware D."/>
            <person name="Fulton R.S."/>
            <person name="Stein J.C."/>
            <person name="Wei F."/>
            <person name="Pasternak S."/>
            <person name="Liang C."/>
            <person name="Zhang J."/>
            <person name="Fulton L."/>
            <person name="Graves T.A."/>
            <person name="Minx P."/>
            <person name="Reily A.D."/>
            <person name="Courtney L."/>
            <person name="Kruchowski S.S."/>
            <person name="Tomlinson C."/>
            <person name="Strong C."/>
            <person name="Delehaunty K."/>
            <person name="Fronick C."/>
            <person name="Courtney B."/>
            <person name="Rock S.M."/>
            <person name="Belter E."/>
            <person name="Du F."/>
            <person name="Kim K."/>
            <person name="Abbott R.M."/>
            <person name="Cotton M."/>
            <person name="Levy A."/>
            <person name="Marchetto P."/>
            <person name="Ochoa K."/>
            <person name="Jackson S.M."/>
            <person name="Gillam B."/>
            <person name="Chen W."/>
            <person name="Yan L."/>
            <person name="Higginbotham J."/>
            <person name="Cardenas M."/>
            <person name="Waligorski J."/>
            <person name="Applebaum E."/>
            <person name="Phelps L."/>
            <person name="Falcone J."/>
            <person name="Kanchi K."/>
            <person name="Thane T."/>
            <person name="Scimone A."/>
            <person name="Thane N."/>
            <person name="Henke J."/>
            <person name="Wang T."/>
            <person name="Ruppert J."/>
            <person name="Shah N."/>
            <person name="Rotter K."/>
            <person name="Hodges J."/>
            <person name="Ingenthron E."/>
            <person name="Cordes M."/>
            <person name="Kohlberg S."/>
            <person name="Sgro J."/>
            <person name="Delgado B."/>
            <person name="Mead K."/>
            <person name="Chinwalla A."/>
            <person name="Leonard S."/>
            <person name="Crouse K."/>
            <person name="Collura K."/>
            <person name="Kudrna D."/>
            <person name="Currie J."/>
            <person name="He R."/>
            <person name="Angelova A."/>
            <person name="Rajasekar S."/>
            <person name="Mueller T."/>
            <person name="Lomeli R."/>
            <person name="Scara G."/>
            <person name="Ko A."/>
            <person name="Delaney K."/>
            <person name="Wissotski M."/>
            <person name="Lopez G."/>
            <person name="Campos D."/>
            <person name="Braidotti M."/>
            <person name="Ashley E."/>
            <person name="Golser W."/>
            <person name="Kim H."/>
            <person name="Lee S."/>
            <person name="Lin J."/>
            <person name="Dujmic Z."/>
            <person name="Kim W."/>
            <person name="Talag J."/>
            <person name="Zuccolo A."/>
            <person name="Fan C."/>
            <person name="Sebastian A."/>
            <person name="Kramer M."/>
            <person name="Spiegel L."/>
            <person name="Nascimento L."/>
            <person name="Zutavern T."/>
            <person name="Miller B."/>
            <person name="Ambroise C."/>
            <person name="Muller S."/>
            <person name="Spooner W."/>
            <person name="Narechania A."/>
            <person name="Ren L."/>
            <person name="Wei S."/>
            <person name="Kumari S."/>
            <person name="Faga B."/>
            <person name="Levy M.J."/>
            <person name="McMahan L."/>
            <person name="Van Buren P."/>
            <person name="Vaughn M.W."/>
            <person name="Ying K."/>
            <person name="Yeh C.-T."/>
            <person name="Emrich S.J."/>
            <person name="Jia Y."/>
            <person name="Kalyanaraman A."/>
            <person name="Hsia A.-P."/>
            <person name="Barbazuk W.B."/>
            <person name="Baucom R.S."/>
            <person name="Brutnell T.P."/>
            <person name="Carpita N.C."/>
            <person name="Chaparro C."/>
            <person name="Chia J.-M."/>
            <person name="Deragon J.-M."/>
            <person name="Estill J.C."/>
            <person name="Fu Y."/>
            <person name="Jeddeloh J.A."/>
            <person name="Han Y."/>
            <person name="Lee H."/>
            <person name="Li P."/>
            <person name="Lisch D.R."/>
            <person name="Liu S."/>
            <person name="Liu Z."/>
            <person name="Nagel D.H."/>
            <person name="McCann M.C."/>
            <person name="SanMiguel P."/>
            <person name="Myers A.M."/>
            <person name="Nettleton D."/>
            <person name="Nguyen J."/>
            <person name="Penning B.W."/>
            <person name="Ponnala L."/>
            <person name="Schneider K.L."/>
            <person name="Schwartz D.C."/>
            <person name="Sharma A."/>
            <person name="Soderlund C."/>
            <person name="Springer N.M."/>
            <person name="Sun Q."/>
            <person name="Wang H."/>
            <person name="Waterman M."/>
            <person name="Westerman R."/>
            <person name="Wolfgruber T.K."/>
            <person name="Yang L."/>
            <person name="Yu Y."/>
            <person name="Zhang L."/>
            <person name="Zhou S."/>
            <person name="Zhu Q."/>
            <person name="Bennetzen J.L."/>
            <person name="Dawe R.K."/>
            <person name="Jiang J."/>
            <person name="Jiang N."/>
            <person name="Presting G.G."/>
            <person name="Wessler S.R."/>
            <person name="Aluru S."/>
            <person name="Martienssen R.A."/>
            <person name="Clifton S.W."/>
            <person name="McCombie W.R."/>
            <person name="Wing R.A."/>
            <person name="Wilson R.K."/>
        </authorList>
    </citation>
    <scope>NUCLEOTIDE SEQUENCE [LARGE SCALE GENOMIC DNA]</scope>
    <source>
        <strain evidence="6">cv. B73</strain>
    </source>
</reference>
<dbReference type="SUPFAM" id="SSF101148">
    <property type="entry name" value="Plant invertase/pectin methylesterase inhibitor"/>
    <property type="match status" value="1"/>
</dbReference>
<proteinExistence type="predicted"/>
<dbReference type="InterPro" id="IPR035513">
    <property type="entry name" value="Invertase/methylesterase_inhib"/>
</dbReference>
<dbReference type="AlphaFoldDB" id="A0A804RHS6"/>
<dbReference type="Gene3D" id="1.20.140.40">
    <property type="entry name" value="Invertase/pectin methylesterase inhibitor family protein"/>
    <property type="match status" value="1"/>
</dbReference>
<dbReference type="PANTHER" id="PTHR31080:SF87">
    <property type="entry name" value="PECTINESTERASE INHIBITOR 7"/>
    <property type="match status" value="1"/>
</dbReference>
<reference evidence="5" key="3">
    <citation type="submission" date="2021-05" db="UniProtKB">
        <authorList>
            <consortium name="EnsemblPlants"/>
        </authorList>
    </citation>
    <scope>IDENTIFICATION</scope>
    <source>
        <strain evidence="5">cv. B73</strain>
    </source>
</reference>
<dbReference type="InParanoid" id="A0A804RHS6"/>
<evidence type="ECO:0000256" key="3">
    <source>
        <dbReference type="SAM" id="SignalP"/>
    </source>
</evidence>
<dbReference type="Pfam" id="PF04043">
    <property type="entry name" value="PMEI"/>
    <property type="match status" value="1"/>
</dbReference>
<protein>
    <recommendedName>
        <fullName evidence="4">Pectinesterase inhibitor domain-containing protein</fullName>
    </recommendedName>
</protein>
<dbReference type="PANTHER" id="PTHR31080">
    <property type="entry name" value="PECTINESTERASE INHIBITOR-LIKE"/>
    <property type="match status" value="1"/>
</dbReference>
<feature type="signal peptide" evidence="3">
    <location>
        <begin position="1"/>
        <end position="30"/>
    </location>
</feature>
<evidence type="ECO:0000313" key="5">
    <source>
        <dbReference type="EnsemblPlants" id="Zm00001eb428050_P001"/>
    </source>
</evidence>
<evidence type="ECO:0000256" key="2">
    <source>
        <dbReference type="SAM" id="MobiDB-lite"/>
    </source>
</evidence>
<sequence length="199" mass="20790">MARPRSSSSAAARLLLLLVAVAAALQATDTALPVASGFIRKSCRAMQYPSVREHSLAAYRGSPPSWSLRELARAALAVSVDRARASFAYVGRLCGSRSGSGDGSPRRGAKKGSAAAGPMRNCLENLADSVGHLPDAAQEIGGAGMRSLPIQRSLSHLPRHQVASSYPRPNDGGHCDEPLLVVQCPKALPAESCVKHTVS</sequence>
<evidence type="ECO:0000256" key="1">
    <source>
        <dbReference type="ARBA" id="ARBA00022729"/>
    </source>
</evidence>
<keyword evidence="6" id="KW-1185">Reference proteome</keyword>
<dbReference type="InterPro" id="IPR051955">
    <property type="entry name" value="PME_Inhibitor"/>
</dbReference>
<accession>A0A804RHS6</accession>
<dbReference type="GO" id="GO:0004857">
    <property type="term" value="F:enzyme inhibitor activity"/>
    <property type="evidence" value="ECO:0007669"/>
    <property type="project" value="InterPro"/>
</dbReference>
<keyword evidence="1 3" id="KW-0732">Signal</keyword>
<organism evidence="5 6">
    <name type="scientific">Zea mays</name>
    <name type="common">Maize</name>
    <dbReference type="NCBI Taxonomy" id="4577"/>
    <lineage>
        <taxon>Eukaryota</taxon>
        <taxon>Viridiplantae</taxon>
        <taxon>Streptophyta</taxon>
        <taxon>Embryophyta</taxon>
        <taxon>Tracheophyta</taxon>
        <taxon>Spermatophyta</taxon>
        <taxon>Magnoliopsida</taxon>
        <taxon>Liliopsida</taxon>
        <taxon>Poales</taxon>
        <taxon>Poaceae</taxon>
        <taxon>PACMAD clade</taxon>
        <taxon>Panicoideae</taxon>
        <taxon>Andropogonodae</taxon>
        <taxon>Andropogoneae</taxon>
        <taxon>Tripsacinae</taxon>
        <taxon>Zea</taxon>
    </lineage>
</organism>
<dbReference type="Proteomes" id="UP000007305">
    <property type="component" value="Chromosome 10"/>
</dbReference>
<evidence type="ECO:0000259" key="4">
    <source>
        <dbReference type="Pfam" id="PF04043"/>
    </source>
</evidence>
<name>A0A804RHS6_MAIZE</name>